<dbReference type="Proteomes" id="UP000297385">
    <property type="component" value="Unassembled WGS sequence"/>
</dbReference>
<evidence type="ECO:0000313" key="3">
    <source>
        <dbReference type="Proteomes" id="UP000297385"/>
    </source>
</evidence>
<dbReference type="GeneID" id="97304777"/>
<feature type="signal peptide" evidence="1">
    <location>
        <begin position="1"/>
        <end position="25"/>
    </location>
</feature>
<proteinExistence type="predicted"/>
<dbReference type="EMBL" id="SNVI01000002">
    <property type="protein sequence ID" value="TFE42098.1"/>
    <property type="molecule type" value="Genomic_DNA"/>
</dbReference>
<name>A0A4Y8MXN2_9BURK</name>
<evidence type="ECO:0000256" key="1">
    <source>
        <dbReference type="SAM" id="SignalP"/>
    </source>
</evidence>
<gene>
    <name evidence="2" type="ORF">E2553_36455</name>
</gene>
<reference evidence="2 3" key="1">
    <citation type="submission" date="2019-03" db="EMBL/GenBank/DDBJ databases">
        <title>Complete Genome Sequence of Paraburkholderia dipogonis ICMP 19430T, a Nitrogen-fixing Symbiont of the South African Invasive Legume Dipogon lignosus in New Zealand.</title>
        <authorList>
            <person name="De Meyer S.E."/>
        </authorList>
    </citation>
    <scope>NUCLEOTIDE SEQUENCE [LARGE SCALE GENOMIC DNA]</scope>
    <source>
        <strain evidence="2 3">ICMP 19430</strain>
    </source>
</reference>
<comment type="caution">
    <text evidence="2">The sequence shown here is derived from an EMBL/GenBank/DDBJ whole genome shotgun (WGS) entry which is preliminary data.</text>
</comment>
<evidence type="ECO:0008006" key="4">
    <source>
        <dbReference type="Google" id="ProtNLM"/>
    </source>
</evidence>
<sequence length="93" mass="9955">MKQRQLALVAATALALSLVSGCAVADDGYTYGYYMSRHPNIEAADFNAQQAIGRMRAAQRANGYDMGGHAGRAIALMQEARAEMQASAEMATR</sequence>
<protein>
    <recommendedName>
        <fullName evidence="4">DUF4398 domain-containing protein</fullName>
    </recommendedName>
</protein>
<organism evidence="2 3">
    <name type="scientific">Paraburkholderia dipogonis</name>
    <dbReference type="NCBI Taxonomy" id="1211383"/>
    <lineage>
        <taxon>Bacteria</taxon>
        <taxon>Pseudomonadati</taxon>
        <taxon>Pseudomonadota</taxon>
        <taxon>Betaproteobacteria</taxon>
        <taxon>Burkholderiales</taxon>
        <taxon>Burkholderiaceae</taxon>
        <taxon>Paraburkholderia</taxon>
    </lineage>
</organism>
<dbReference type="AlphaFoldDB" id="A0A4Y8MXN2"/>
<feature type="chain" id="PRO_5021502409" description="DUF4398 domain-containing protein" evidence="1">
    <location>
        <begin position="26"/>
        <end position="93"/>
    </location>
</feature>
<dbReference type="PROSITE" id="PS51257">
    <property type="entry name" value="PROKAR_LIPOPROTEIN"/>
    <property type="match status" value="1"/>
</dbReference>
<keyword evidence="1" id="KW-0732">Signal</keyword>
<evidence type="ECO:0000313" key="2">
    <source>
        <dbReference type="EMBL" id="TFE42098.1"/>
    </source>
</evidence>
<accession>A0A4Y8MXN2</accession>
<dbReference type="RefSeq" id="WP_134465365.1">
    <property type="nucleotide sequence ID" value="NZ_JBHMFL010000155.1"/>
</dbReference>